<organism evidence="6 7">
    <name type="scientific">Lasiosphaeris hirsuta</name>
    <dbReference type="NCBI Taxonomy" id="260670"/>
    <lineage>
        <taxon>Eukaryota</taxon>
        <taxon>Fungi</taxon>
        <taxon>Dikarya</taxon>
        <taxon>Ascomycota</taxon>
        <taxon>Pezizomycotina</taxon>
        <taxon>Sordariomycetes</taxon>
        <taxon>Sordariomycetidae</taxon>
        <taxon>Sordariales</taxon>
        <taxon>Lasiosphaeriaceae</taxon>
        <taxon>Lasiosphaeris</taxon>
    </lineage>
</organism>
<feature type="domain" description="SHSP" evidence="5">
    <location>
        <begin position="284"/>
        <end position="407"/>
    </location>
</feature>
<evidence type="ECO:0000256" key="3">
    <source>
        <dbReference type="RuleBase" id="RU003616"/>
    </source>
</evidence>
<reference evidence="6" key="1">
    <citation type="submission" date="2023-06" db="EMBL/GenBank/DDBJ databases">
        <title>Genome-scale phylogeny and comparative genomics of the fungal order Sordariales.</title>
        <authorList>
            <consortium name="Lawrence Berkeley National Laboratory"/>
            <person name="Hensen N."/>
            <person name="Bonometti L."/>
            <person name="Westerberg I."/>
            <person name="Brannstrom I.O."/>
            <person name="Guillou S."/>
            <person name="Cros-Aarteil S."/>
            <person name="Calhoun S."/>
            <person name="Haridas S."/>
            <person name="Kuo A."/>
            <person name="Mondo S."/>
            <person name="Pangilinan J."/>
            <person name="Riley R."/>
            <person name="Labutti K."/>
            <person name="Andreopoulos B."/>
            <person name="Lipzen A."/>
            <person name="Chen C."/>
            <person name="Yanf M."/>
            <person name="Daum C."/>
            <person name="Ng V."/>
            <person name="Clum A."/>
            <person name="Steindorff A."/>
            <person name="Ohm R."/>
            <person name="Martin F."/>
            <person name="Silar P."/>
            <person name="Natvig D."/>
            <person name="Lalanne C."/>
            <person name="Gautier V."/>
            <person name="Ament-Velasquez S.L."/>
            <person name="Kruys A."/>
            <person name="Hutchinson M.I."/>
            <person name="Powell A.J."/>
            <person name="Barry K."/>
            <person name="Miller A.N."/>
            <person name="Grigoriev I.V."/>
            <person name="Debuchy R."/>
            <person name="Gladieux P."/>
            <person name="Thoren M.H."/>
            <person name="Johannesson H."/>
        </authorList>
    </citation>
    <scope>NUCLEOTIDE SEQUENCE</scope>
    <source>
        <strain evidence="6">SMH4607-1</strain>
    </source>
</reference>
<dbReference type="Proteomes" id="UP001172102">
    <property type="component" value="Unassembled WGS sequence"/>
</dbReference>
<feature type="compositionally biased region" description="Pro residues" evidence="4">
    <location>
        <begin position="8"/>
        <end position="29"/>
    </location>
</feature>
<dbReference type="SUPFAM" id="SSF49764">
    <property type="entry name" value="HSP20-like chaperones"/>
    <property type="match status" value="1"/>
</dbReference>
<dbReference type="PANTHER" id="PTHR11527">
    <property type="entry name" value="HEAT-SHOCK PROTEIN 20 FAMILY MEMBER"/>
    <property type="match status" value="1"/>
</dbReference>
<evidence type="ECO:0000256" key="2">
    <source>
        <dbReference type="PROSITE-ProRule" id="PRU00285"/>
    </source>
</evidence>
<feature type="region of interest" description="Disordered" evidence="4">
    <location>
        <begin position="149"/>
        <end position="232"/>
    </location>
</feature>
<sequence length="407" mass="43455">MAWNNNFPSPPPYQGPPGHSGPPGPPGPPRGFWDFIQSFDPNTNHAAAPGFGVDHTRPQAGFQGLPFGPEGFGPWAAGGRGRGRGGWPFGPGGPGRHYEHGHGHSRSHGRHGHGHGRRGRHGSDDDGSCGDEDLYDITTAAAIAEAEMMAEKEKDPEKAAAATAKSPDATMRDANDEAGEHPDPPEEVPCAEPSSRRGRGRGGCGRQFFGGRGRGGHGHGHGHPHHGPPPFGPFGPFSGTGGPLDFNGMMTAFAHHPYAQRVREYVERAKAQAQGARNNDGEGAAEQTFTPPVDIFSTRNGWTLHIAVPGAKKEDIGVHWDADQSTLTVSGVVHRPGDEEFLSGMLSSERRVGLFERKIQLPPAEGNENKDEVDGDHISAKMEDGVLVVVVPKVEKEWTEVKKVDIE</sequence>
<dbReference type="AlphaFoldDB" id="A0AA40BAA9"/>
<dbReference type="InterPro" id="IPR031107">
    <property type="entry name" value="Small_HSP"/>
</dbReference>
<keyword evidence="7" id="KW-1185">Reference proteome</keyword>
<keyword evidence="1" id="KW-0346">Stress response</keyword>
<feature type="compositionally biased region" description="Gly residues" evidence="4">
    <location>
        <begin position="201"/>
        <end position="213"/>
    </location>
</feature>
<dbReference type="CDD" id="cd06464">
    <property type="entry name" value="ACD_sHsps-like"/>
    <property type="match status" value="1"/>
</dbReference>
<feature type="compositionally biased region" description="Low complexity" evidence="4">
    <location>
        <begin position="159"/>
        <end position="169"/>
    </location>
</feature>
<feature type="compositionally biased region" description="Gly residues" evidence="4">
    <location>
        <begin position="76"/>
        <end position="95"/>
    </location>
</feature>
<protein>
    <submittedName>
        <fullName evidence="6">HSP20-like chaperone</fullName>
    </submittedName>
</protein>
<dbReference type="InterPro" id="IPR002068">
    <property type="entry name" value="A-crystallin/Hsp20_dom"/>
</dbReference>
<gene>
    <name evidence="6" type="ORF">B0H67DRAFT_36304</name>
</gene>
<evidence type="ECO:0000313" key="7">
    <source>
        <dbReference type="Proteomes" id="UP001172102"/>
    </source>
</evidence>
<comment type="similarity">
    <text evidence="2 3">Belongs to the small heat shock protein (HSP20) family.</text>
</comment>
<feature type="compositionally biased region" description="Basic residues" evidence="4">
    <location>
        <begin position="103"/>
        <end position="120"/>
    </location>
</feature>
<feature type="region of interest" description="Disordered" evidence="4">
    <location>
        <begin position="1"/>
        <end position="131"/>
    </location>
</feature>
<evidence type="ECO:0000256" key="4">
    <source>
        <dbReference type="SAM" id="MobiDB-lite"/>
    </source>
</evidence>
<dbReference type="Pfam" id="PF00011">
    <property type="entry name" value="HSP20"/>
    <property type="match status" value="1"/>
</dbReference>
<evidence type="ECO:0000256" key="1">
    <source>
        <dbReference type="ARBA" id="ARBA00023016"/>
    </source>
</evidence>
<evidence type="ECO:0000259" key="5">
    <source>
        <dbReference type="PROSITE" id="PS01031"/>
    </source>
</evidence>
<feature type="compositionally biased region" description="Basic and acidic residues" evidence="4">
    <location>
        <begin position="149"/>
        <end position="158"/>
    </location>
</feature>
<accession>A0AA40BAA9</accession>
<proteinExistence type="inferred from homology"/>
<feature type="compositionally biased region" description="Basic residues" evidence="4">
    <location>
        <begin position="214"/>
        <end position="226"/>
    </location>
</feature>
<dbReference type="EMBL" id="JAUKUA010000001">
    <property type="protein sequence ID" value="KAK0730509.1"/>
    <property type="molecule type" value="Genomic_DNA"/>
</dbReference>
<dbReference type="Gene3D" id="2.60.40.790">
    <property type="match status" value="1"/>
</dbReference>
<comment type="caution">
    <text evidence="6">The sequence shown here is derived from an EMBL/GenBank/DDBJ whole genome shotgun (WGS) entry which is preliminary data.</text>
</comment>
<feature type="compositionally biased region" description="Basic and acidic residues" evidence="4">
    <location>
        <begin position="170"/>
        <end position="184"/>
    </location>
</feature>
<name>A0AA40BAA9_9PEZI</name>
<dbReference type="InterPro" id="IPR008978">
    <property type="entry name" value="HSP20-like_chaperone"/>
</dbReference>
<evidence type="ECO:0000313" key="6">
    <source>
        <dbReference type="EMBL" id="KAK0730509.1"/>
    </source>
</evidence>
<dbReference type="PROSITE" id="PS01031">
    <property type="entry name" value="SHSP"/>
    <property type="match status" value="1"/>
</dbReference>